<dbReference type="InterPro" id="IPR036388">
    <property type="entry name" value="WH-like_DNA-bd_sf"/>
</dbReference>
<dbReference type="GO" id="GO:0006355">
    <property type="term" value="P:regulation of DNA-templated transcription"/>
    <property type="evidence" value="ECO:0007669"/>
    <property type="project" value="InterPro"/>
</dbReference>
<dbReference type="SUPFAM" id="SSF46894">
    <property type="entry name" value="C-terminal effector domain of the bipartite response regulators"/>
    <property type="match status" value="1"/>
</dbReference>
<dbReference type="Pfam" id="PF00486">
    <property type="entry name" value="Trans_reg_C"/>
    <property type="match status" value="1"/>
</dbReference>
<dbReference type="InterPro" id="IPR001789">
    <property type="entry name" value="Sig_transdc_resp-reg_receiver"/>
</dbReference>
<dbReference type="EMBL" id="FUWX01000005">
    <property type="protein sequence ID" value="SJZ47386.1"/>
    <property type="molecule type" value="Genomic_DNA"/>
</dbReference>
<dbReference type="AlphaFoldDB" id="A0A1T4KY83"/>
<evidence type="ECO:0000259" key="7">
    <source>
        <dbReference type="PROSITE" id="PS51755"/>
    </source>
</evidence>
<evidence type="ECO:0000256" key="5">
    <source>
        <dbReference type="PROSITE-ProRule" id="PRU01091"/>
    </source>
</evidence>
<dbReference type="InterPro" id="IPR016032">
    <property type="entry name" value="Sig_transdc_resp-reg_C-effctor"/>
</dbReference>
<dbReference type="PROSITE" id="PS50110">
    <property type="entry name" value="RESPONSE_REGULATORY"/>
    <property type="match status" value="1"/>
</dbReference>
<dbReference type="FunFam" id="1.10.10.10:FF:000018">
    <property type="entry name" value="DNA-binding response regulator ResD"/>
    <property type="match status" value="1"/>
</dbReference>
<protein>
    <submittedName>
        <fullName evidence="8">Two-component system, OmpR family, alkaline phosphatase synthesis response regulator PhoP</fullName>
    </submittedName>
</protein>
<evidence type="ECO:0000313" key="8">
    <source>
        <dbReference type="EMBL" id="SJZ47386.1"/>
    </source>
</evidence>
<dbReference type="RefSeq" id="WP_078693190.1">
    <property type="nucleotide sequence ID" value="NZ_FUWX01000005.1"/>
</dbReference>
<dbReference type="Proteomes" id="UP000191153">
    <property type="component" value="Unassembled WGS sequence"/>
</dbReference>
<reference evidence="8 9" key="1">
    <citation type="submission" date="2017-02" db="EMBL/GenBank/DDBJ databases">
        <authorList>
            <person name="Peterson S.W."/>
        </authorList>
    </citation>
    <scope>NUCLEOTIDE SEQUENCE [LARGE SCALE GENOMIC DNA]</scope>
    <source>
        <strain evidence="8 9">ATCC 700028</strain>
    </source>
</reference>
<dbReference type="GO" id="GO:0005829">
    <property type="term" value="C:cytosol"/>
    <property type="evidence" value="ECO:0007669"/>
    <property type="project" value="TreeGrafter"/>
</dbReference>
<evidence type="ECO:0000256" key="3">
    <source>
        <dbReference type="ARBA" id="ARBA00023125"/>
    </source>
</evidence>
<dbReference type="GO" id="GO:0032993">
    <property type="term" value="C:protein-DNA complex"/>
    <property type="evidence" value="ECO:0007669"/>
    <property type="project" value="TreeGrafter"/>
</dbReference>
<dbReference type="SUPFAM" id="SSF52172">
    <property type="entry name" value="CheY-like"/>
    <property type="match status" value="1"/>
</dbReference>
<feature type="DNA-binding region" description="OmpR/PhoB-type" evidence="5">
    <location>
        <begin position="128"/>
        <end position="224"/>
    </location>
</feature>
<gene>
    <name evidence="8" type="ORF">SAMN02745174_00658</name>
</gene>
<dbReference type="InterPro" id="IPR011006">
    <property type="entry name" value="CheY-like_superfamily"/>
</dbReference>
<dbReference type="GO" id="GO:0000976">
    <property type="term" value="F:transcription cis-regulatory region binding"/>
    <property type="evidence" value="ECO:0007669"/>
    <property type="project" value="TreeGrafter"/>
</dbReference>
<sequence length="226" mass="26152">MKILVVEDDLEIQGLISYFFIKEGYEVHGVDNGLDGLKKLKEEKHDLIILDLMLPGIDGKNFTKIVRSMGEYGNPKIIMLTAKTEIEDVLEGLEVGADDYMKKPFDPRELVLRGKKLLAIKEIKKEEKSESKFLNIVVDEKKHKVFYEKNEIELSKKEFDLLNLLINNVGLVVTREKILDRVWDSNYYSGDRTVDVYISKLREKLPILSECIKTVKGVGYRLEEKR</sequence>
<feature type="modified residue" description="4-aspartylphosphate" evidence="4">
    <location>
        <position position="51"/>
    </location>
</feature>
<dbReference type="PROSITE" id="PS51755">
    <property type="entry name" value="OMPR_PHOB"/>
    <property type="match status" value="1"/>
</dbReference>
<keyword evidence="1 4" id="KW-0597">Phosphoprotein</keyword>
<organism evidence="8 9">
    <name type="scientific">Cetobacterium ceti</name>
    <dbReference type="NCBI Taxonomy" id="180163"/>
    <lineage>
        <taxon>Bacteria</taxon>
        <taxon>Fusobacteriati</taxon>
        <taxon>Fusobacteriota</taxon>
        <taxon>Fusobacteriia</taxon>
        <taxon>Fusobacteriales</taxon>
        <taxon>Fusobacteriaceae</taxon>
        <taxon>Cetobacterium</taxon>
    </lineage>
</organism>
<dbReference type="InterPro" id="IPR001867">
    <property type="entry name" value="OmpR/PhoB-type_DNA-bd"/>
</dbReference>
<dbReference type="SMART" id="SM00448">
    <property type="entry name" value="REC"/>
    <property type="match status" value="1"/>
</dbReference>
<keyword evidence="9" id="KW-1185">Reference proteome</keyword>
<dbReference type="InterPro" id="IPR039420">
    <property type="entry name" value="WalR-like"/>
</dbReference>
<dbReference type="SMART" id="SM00862">
    <property type="entry name" value="Trans_reg_C"/>
    <property type="match status" value="1"/>
</dbReference>
<dbReference type="CDD" id="cd00383">
    <property type="entry name" value="trans_reg_C"/>
    <property type="match status" value="1"/>
</dbReference>
<keyword evidence="3 5" id="KW-0238">DNA-binding</keyword>
<dbReference type="GO" id="GO:0000156">
    <property type="term" value="F:phosphorelay response regulator activity"/>
    <property type="evidence" value="ECO:0007669"/>
    <property type="project" value="TreeGrafter"/>
</dbReference>
<dbReference type="Gene3D" id="1.10.10.10">
    <property type="entry name" value="Winged helix-like DNA-binding domain superfamily/Winged helix DNA-binding domain"/>
    <property type="match status" value="1"/>
</dbReference>
<evidence type="ECO:0000313" key="9">
    <source>
        <dbReference type="Proteomes" id="UP000191153"/>
    </source>
</evidence>
<dbReference type="PANTHER" id="PTHR48111">
    <property type="entry name" value="REGULATOR OF RPOS"/>
    <property type="match status" value="1"/>
</dbReference>
<dbReference type="OrthoDB" id="86474at2"/>
<evidence type="ECO:0000259" key="6">
    <source>
        <dbReference type="PROSITE" id="PS50110"/>
    </source>
</evidence>
<evidence type="ECO:0000256" key="4">
    <source>
        <dbReference type="PROSITE-ProRule" id="PRU00169"/>
    </source>
</evidence>
<dbReference type="STRING" id="180163.SAMN02745174_00658"/>
<keyword evidence="2" id="KW-0902">Two-component regulatory system</keyword>
<dbReference type="PANTHER" id="PTHR48111:SF40">
    <property type="entry name" value="PHOSPHATE REGULON TRANSCRIPTIONAL REGULATORY PROTEIN PHOB"/>
    <property type="match status" value="1"/>
</dbReference>
<feature type="domain" description="Response regulatory" evidence="6">
    <location>
        <begin position="2"/>
        <end position="118"/>
    </location>
</feature>
<dbReference type="Gene3D" id="3.40.50.2300">
    <property type="match status" value="1"/>
</dbReference>
<evidence type="ECO:0000256" key="2">
    <source>
        <dbReference type="ARBA" id="ARBA00023012"/>
    </source>
</evidence>
<feature type="domain" description="OmpR/PhoB-type" evidence="7">
    <location>
        <begin position="128"/>
        <end position="224"/>
    </location>
</feature>
<evidence type="ECO:0000256" key="1">
    <source>
        <dbReference type="ARBA" id="ARBA00022553"/>
    </source>
</evidence>
<proteinExistence type="predicted"/>
<dbReference type="Pfam" id="PF00072">
    <property type="entry name" value="Response_reg"/>
    <property type="match status" value="1"/>
</dbReference>
<accession>A0A1T4KY83</accession>
<name>A0A1T4KY83_9FUSO</name>